<accession>A0A182J9B9</accession>
<protein>
    <submittedName>
        <fullName evidence="1">Uncharacterized protein</fullName>
    </submittedName>
</protein>
<name>A0A182J9B9_ANOAO</name>
<organism evidence="1">
    <name type="scientific">Anopheles atroparvus</name>
    <name type="common">European mosquito</name>
    <dbReference type="NCBI Taxonomy" id="41427"/>
    <lineage>
        <taxon>Eukaryota</taxon>
        <taxon>Metazoa</taxon>
        <taxon>Ecdysozoa</taxon>
        <taxon>Arthropoda</taxon>
        <taxon>Hexapoda</taxon>
        <taxon>Insecta</taxon>
        <taxon>Pterygota</taxon>
        <taxon>Neoptera</taxon>
        <taxon>Endopterygota</taxon>
        <taxon>Diptera</taxon>
        <taxon>Nematocera</taxon>
        <taxon>Culicoidea</taxon>
        <taxon>Culicidae</taxon>
        <taxon>Anophelinae</taxon>
        <taxon>Anopheles</taxon>
    </lineage>
</organism>
<evidence type="ECO:0000313" key="1">
    <source>
        <dbReference type="EnsemblMetazoa" id="AATE013828-PA.1"/>
    </source>
</evidence>
<dbReference type="VEuPathDB" id="VectorBase:AATE013828"/>
<dbReference type="EnsemblMetazoa" id="AATE013828-RA">
    <property type="protein sequence ID" value="AATE013828-PA.1"/>
    <property type="gene ID" value="AATE013828"/>
</dbReference>
<sequence length="118" mass="13362">MSLFSAECEEYQQVTLFPTSIEFESNNCTNEVKPIPGGEVTKYGEFPHHVLLGYPKKDGEKECEEYQQVTLFPTRIEFESNNCTNEVKPIPGGEVTKYGEFPHHVLLGYPKKDGEKGT</sequence>
<reference evidence="1" key="1">
    <citation type="submission" date="2022-08" db="UniProtKB">
        <authorList>
            <consortium name="EnsemblMetazoa"/>
        </authorList>
    </citation>
    <scope>IDENTIFICATION</scope>
    <source>
        <strain evidence="1">EBRO</strain>
    </source>
</reference>
<dbReference type="AlphaFoldDB" id="A0A182J9B9"/>
<proteinExistence type="predicted"/>